<dbReference type="InterPro" id="IPR014833">
    <property type="entry name" value="TnsA_N"/>
</dbReference>
<gene>
    <name evidence="2" type="ORF">N790_00270</name>
</gene>
<dbReference type="AlphaFoldDB" id="A0A091BHL1"/>
<keyword evidence="3" id="KW-1185">Reference proteome</keyword>
<feature type="domain" description="TnsA endonuclease N-terminal" evidence="1">
    <location>
        <begin position="22"/>
        <end position="77"/>
    </location>
</feature>
<dbReference type="Pfam" id="PF08722">
    <property type="entry name" value="Tn7_TnsA-like_N"/>
    <property type="match status" value="1"/>
</dbReference>
<evidence type="ECO:0000259" key="1">
    <source>
        <dbReference type="Pfam" id="PF08722"/>
    </source>
</evidence>
<evidence type="ECO:0000313" key="2">
    <source>
        <dbReference type="EMBL" id="KFN52238.1"/>
    </source>
</evidence>
<sequence length="113" mass="12793">MPVESDLEANAIAFFSRHAGLVAIHAQPFTLRYADDQGVHRYTPDFLVVYDRVTRAIVRLGFRRWTVVEIKSTSLLKRDPDAVSCRLAAVRRLLGFATVVLTECHLRTGRARP</sequence>
<accession>A0A091BHL1</accession>
<name>A0A091BHL1_9GAMM</name>
<proteinExistence type="predicted"/>
<dbReference type="Proteomes" id="UP000029392">
    <property type="component" value="Unassembled WGS sequence"/>
</dbReference>
<protein>
    <recommendedName>
        <fullName evidence="1">TnsA endonuclease N-terminal domain-containing protein</fullName>
    </recommendedName>
</protein>
<organism evidence="2 3">
    <name type="scientific">Arenimonas malthae CC-JY-1</name>
    <dbReference type="NCBI Taxonomy" id="1384054"/>
    <lineage>
        <taxon>Bacteria</taxon>
        <taxon>Pseudomonadati</taxon>
        <taxon>Pseudomonadota</taxon>
        <taxon>Gammaproteobacteria</taxon>
        <taxon>Lysobacterales</taxon>
        <taxon>Lysobacteraceae</taxon>
        <taxon>Arenimonas</taxon>
    </lineage>
</organism>
<evidence type="ECO:0000313" key="3">
    <source>
        <dbReference type="Proteomes" id="UP000029392"/>
    </source>
</evidence>
<reference evidence="2 3" key="1">
    <citation type="submission" date="2013-09" db="EMBL/GenBank/DDBJ databases">
        <title>Genome sequencing of Arenimonas malthae.</title>
        <authorList>
            <person name="Chen F."/>
            <person name="Wang G."/>
        </authorList>
    </citation>
    <scope>NUCLEOTIDE SEQUENCE [LARGE SCALE GENOMIC DNA]</scope>
    <source>
        <strain evidence="2 3">CC-JY-1</strain>
    </source>
</reference>
<dbReference type="STRING" id="1384054.N790_00270"/>
<dbReference type="EMBL" id="AVCH01000001">
    <property type="protein sequence ID" value="KFN52238.1"/>
    <property type="molecule type" value="Genomic_DNA"/>
</dbReference>
<comment type="caution">
    <text evidence="2">The sequence shown here is derived from an EMBL/GenBank/DDBJ whole genome shotgun (WGS) entry which is preliminary data.</text>
</comment>